<sequence length="660" mass="73646">MGTKSPTFMLKKKLVLFQLGTIITEWDDGATLCKEMLKSSTQVNELSTKLADIAAFYGFDGWLINIENKIEPEQIPLLQSFVQQLTQKCHTRLQYGTVLWYDSVICTGELKWQDELNASNEMFFAVCDGIFLNYNITQVKLSNSRTKALGSNRQYDVYVGIDVFGRGTPGGGGFNCKEVLEMITSEGLSSAFFAPGWVLEHLGSENFHQNNEIFWGLLLDLLTTRPTALPFSTSFCRGEGERYYLSGEVISSAPWYNLGLQQIQPSFTDTQFMSLCIIKDGGLAVEKCDTDTQYNEQTAVEDPYNSDAGHGKTKSTDLTQNDVRCHNESALTVAGSKENAITKNDSGIETIDQIGMAQCITEDNDKHELKENIHVLDVSNENRPRMSIDLSCGYNGGGCLRLEARPIPGQPVFFKLFNISAIEQLKQLSVTWKIQETSYCFFGLVLSPASKEVSLENATAFFETNISTSASDWLSQRAPAQIVHIFSNDQKLAYATDSWRTSVHPFNFESFMRDSASALVDVTLSAMLLALDKMDSCGAMCVWLGQIQAMTNLSSETVQQPSIDNLRCLKVKSRPKLSCSDIQQIIMHPCFEDEQSEFSGVVQRQLEFDAKCKAELASSSSNVVSSAHCRAEEIPQIMESTEEHIGKVLEKFVTVKFHIW</sequence>
<feature type="domain" description="Cytosolic endo-beta-N-acetylglucosaminidase TIM barrel" evidence="1">
    <location>
        <begin position="19"/>
        <end position="242"/>
    </location>
</feature>
<accession>A0AAV3ZWN1</accession>
<dbReference type="AlphaFoldDB" id="A0AAV3ZWN1"/>
<evidence type="ECO:0000313" key="3">
    <source>
        <dbReference type="Proteomes" id="UP000735302"/>
    </source>
</evidence>
<dbReference type="Gene3D" id="3.20.20.80">
    <property type="entry name" value="Glycosidases"/>
    <property type="match status" value="1"/>
</dbReference>
<dbReference type="Gene3D" id="2.60.120.260">
    <property type="entry name" value="Galactose-binding domain-like"/>
    <property type="match status" value="1"/>
</dbReference>
<comment type="caution">
    <text evidence="2">The sequence shown here is derived from an EMBL/GenBank/DDBJ whole genome shotgun (WGS) entry which is preliminary data.</text>
</comment>
<dbReference type="GO" id="GO:0005829">
    <property type="term" value="C:cytosol"/>
    <property type="evidence" value="ECO:0007669"/>
    <property type="project" value="UniProtKB-SubCell"/>
</dbReference>
<evidence type="ECO:0000313" key="2">
    <source>
        <dbReference type="EMBL" id="GFO00336.1"/>
    </source>
</evidence>
<organism evidence="2 3">
    <name type="scientific">Plakobranchus ocellatus</name>
    <dbReference type="NCBI Taxonomy" id="259542"/>
    <lineage>
        <taxon>Eukaryota</taxon>
        <taxon>Metazoa</taxon>
        <taxon>Spiralia</taxon>
        <taxon>Lophotrochozoa</taxon>
        <taxon>Mollusca</taxon>
        <taxon>Gastropoda</taxon>
        <taxon>Heterobranchia</taxon>
        <taxon>Euthyneura</taxon>
        <taxon>Panpulmonata</taxon>
        <taxon>Sacoglossa</taxon>
        <taxon>Placobranchoidea</taxon>
        <taxon>Plakobranchidae</taxon>
        <taxon>Plakobranchus</taxon>
    </lineage>
</organism>
<gene>
    <name evidence="2" type="ORF">PoB_002684100</name>
</gene>
<dbReference type="PANTHER" id="PTHR13246">
    <property type="entry name" value="ENDO BETA N-ACETYLGLUCOSAMINIDASE"/>
    <property type="match status" value="1"/>
</dbReference>
<dbReference type="Proteomes" id="UP000735302">
    <property type="component" value="Unassembled WGS sequence"/>
</dbReference>
<protein>
    <submittedName>
        <fullName evidence="2">Cytosolic endo-beta-n-acetylglucosaminidase-like</fullName>
    </submittedName>
</protein>
<dbReference type="PANTHER" id="PTHR13246:SF1">
    <property type="entry name" value="CYTOSOLIC ENDO-BETA-N-ACETYLGLUCOSAMINIDASE"/>
    <property type="match status" value="1"/>
</dbReference>
<dbReference type="EMBL" id="BLXT01003068">
    <property type="protein sequence ID" value="GFO00336.1"/>
    <property type="molecule type" value="Genomic_DNA"/>
</dbReference>
<name>A0AAV3ZWN1_9GAST</name>
<dbReference type="InterPro" id="IPR032979">
    <property type="entry name" value="ENGase"/>
</dbReference>
<dbReference type="Pfam" id="PF03644">
    <property type="entry name" value="Glyco_hydro_85"/>
    <property type="match status" value="1"/>
</dbReference>
<keyword evidence="3" id="KW-1185">Reference proteome</keyword>
<reference evidence="2 3" key="1">
    <citation type="journal article" date="2021" name="Elife">
        <title>Chloroplast acquisition without the gene transfer in kleptoplastic sea slugs, Plakobranchus ocellatus.</title>
        <authorList>
            <person name="Maeda T."/>
            <person name="Takahashi S."/>
            <person name="Yoshida T."/>
            <person name="Shimamura S."/>
            <person name="Takaki Y."/>
            <person name="Nagai Y."/>
            <person name="Toyoda A."/>
            <person name="Suzuki Y."/>
            <person name="Arimoto A."/>
            <person name="Ishii H."/>
            <person name="Satoh N."/>
            <person name="Nishiyama T."/>
            <person name="Hasebe M."/>
            <person name="Maruyama T."/>
            <person name="Minagawa J."/>
            <person name="Obokata J."/>
            <person name="Shigenobu S."/>
        </authorList>
    </citation>
    <scope>NUCLEOTIDE SEQUENCE [LARGE SCALE GENOMIC DNA]</scope>
</reference>
<proteinExistence type="predicted"/>
<evidence type="ECO:0000259" key="1">
    <source>
        <dbReference type="Pfam" id="PF03644"/>
    </source>
</evidence>
<dbReference type="GO" id="GO:0033925">
    <property type="term" value="F:mannosyl-glycoprotein endo-beta-N-acetylglucosaminidase activity"/>
    <property type="evidence" value="ECO:0007669"/>
    <property type="project" value="UniProtKB-EC"/>
</dbReference>
<dbReference type="InterPro" id="IPR005201">
    <property type="entry name" value="TIM_ENGase"/>
</dbReference>